<dbReference type="KEGG" id="pox:MB84_28500"/>
<name>A0A0G3IBW6_9BURK</name>
<sequence>MDPLFAAVAAVKDAVPAVVSRHREAGVLTWALLHQIESEVLAEVAATGAHSARMLGLLRGQAAVNYPKDDRPVSFDEHEFVPPVLGAIDEAWRRVK</sequence>
<dbReference type="InterPro" id="IPR018894">
    <property type="entry name" value="DUF2471"/>
</dbReference>
<accession>A0A0G3IBW6</accession>
<dbReference type="OrthoDB" id="8777060at2"/>
<reference evidence="1" key="1">
    <citation type="submission" date="2016-06" db="EMBL/GenBank/DDBJ databases">
        <title>Pandoraea oxalativorans DSM 23570 Genome Sequencing.</title>
        <authorList>
            <person name="Ee R."/>
            <person name="Lim Y.-L."/>
            <person name="Yong D."/>
            <person name="Yin W.-F."/>
            <person name="Chan K.-G."/>
        </authorList>
    </citation>
    <scope>NUCLEOTIDE SEQUENCE</scope>
    <source>
        <strain evidence="1">DSM 23570</strain>
        <plasmid evidence="1">pPO70-1</plasmid>
    </source>
</reference>
<dbReference type="Proteomes" id="UP000035050">
    <property type="component" value="Plasmid pPO70-1"/>
</dbReference>
<proteinExistence type="predicted"/>
<keyword evidence="2" id="KW-1185">Reference proteome</keyword>
<dbReference type="Pfam" id="PF10616">
    <property type="entry name" value="DUF2471"/>
    <property type="match status" value="1"/>
</dbReference>
<dbReference type="EMBL" id="CP011518">
    <property type="protein sequence ID" value="AKK24747.1"/>
    <property type="molecule type" value="Genomic_DNA"/>
</dbReference>
<dbReference type="PATRIC" id="fig|573737.6.peg.5625"/>
<organism evidence="1 2">
    <name type="scientific">Pandoraea oxalativorans</name>
    <dbReference type="NCBI Taxonomy" id="573737"/>
    <lineage>
        <taxon>Bacteria</taxon>
        <taxon>Pseudomonadati</taxon>
        <taxon>Pseudomonadota</taxon>
        <taxon>Betaproteobacteria</taxon>
        <taxon>Burkholderiales</taxon>
        <taxon>Burkholderiaceae</taxon>
        <taxon>Pandoraea</taxon>
    </lineage>
</organism>
<protein>
    <submittedName>
        <fullName evidence="1">DUF2471 domain-containing protein</fullName>
    </submittedName>
</protein>
<evidence type="ECO:0000313" key="2">
    <source>
        <dbReference type="Proteomes" id="UP000035050"/>
    </source>
</evidence>
<evidence type="ECO:0000313" key="1">
    <source>
        <dbReference type="EMBL" id="AKK24747.1"/>
    </source>
</evidence>
<keyword evidence="1" id="KW-0614">Plasmid</keyword>
<dbReference type="AlphaFoldDB" id="A0A0G3IBW6"/>
<gene>
    <name evidence="1" type="ORF">MB84_28500</name>
</gene>
<geneLocation type="plasmid" evidence="1 2">
    <name>pPO70-1</name>
</geneLocation>
<dbReference type="RefSeq" id="WP_052654261.1">
    <property type="nucleotide sequence ID" value="NZ_CP011518.2"/>
</dbReference>